<keyword evidence="3" id="KW-1185">Reference proteome</keyword>
<evidence type="ECO:0000256" key="1">
    <source>
        <dbReference type="ARBA" id="ARBA00022729"/>
    </source>
</evidence>
<dbReference type="Pfam" id="PF01190">
    <property type="entry name" value="Pollen_Ole_e_1"/>
    <property type="match status" value="1"/>
</dbReference>
<reference evidence="2 3" key="1">
    <citation type="submission" date="2024-01" db="EMBL/GenBank/DDBJ databases">
        <title>Genome assemblies of Stephania.</title>
        <authorList>
            <person name="Yang L."/>
        </authorList>
    </citation>
    <scope>NUCLEOTIDE SEQUENCE [LARGE SCALE GENOMIC DNA]</scope>
    <source>
        <strain evidence="2">QJT</strain>
        <tissue evidence="2">Leaf</tissue>
    </source>
</reference>
<protein>
    <submittedName>
        <fullName evidence="2">Uncharacterized protein</fullName>
    </submittedName>
</protein>
<gene>
    <name evidence="2" type="ORF">Sjap_002338</name>
</gene>
<dbReference type="AlphaFoldDB" id="A0AAP0KLR1"/>
<keyword evidence="1" id="KW-0732">Signal</keyword>
<dbReference type="PANTHER" id="PTHR33470">
    <property type="entry name" value="OS01G0164075 PROTEIN"/>
    <property type="match status" value="1"/>
</dbReference>
<dbReference type="EMBL" id="JBBNAE010000001">
    <property type="protein sequence ID" value="KAK9154858.1"/>
    <property type="molecule type" value="Genomic_DNA"/>
</dbReference>
<dbReference type="PANTHER" id="PTHR33470:SF4">
    <property type="entry name" value="OS01G0164025 PROTEIN"/>
    <property type="match status" value="1"/>
</dbReference>
<dbReference type="Proteomes" id="UP001417504">
    <property type="component" value="Unassembled WGS sequence"/>
</dbReference>
<evidence type="ECO:0000313" key="2">
    <source>
        <dbReference type="EMBL" id="KAK9154858.1"/>
    </source>
</evidence>
<accession>A0AAP0KLR1</accession>
<organism evidence="2 3">
    <name type="scientific">Stephania japonica</name>
    <dbReference type="NCBI Taxonomy" id="461633"/>
    <lineage>
        <taxon>Eukaryota</taxon>
        <taxon>Viridiplantae</taxon>
        <taxon>Streptophyta</taxon>
        <taxon>Embryophyta</taxon>
        <taxon>Tracheophyta</taxon>
        <taxon>Spermatophyta</taxon>
        <taxon>Magnoliopsida</taxon>
        <taxon>Ranunculales</taxon>
        <taxon>Menispermaceae</taxon>
        <taxon>Menispermoideae</taxon>
        <taxon>Cissampelideae</taxon>
        <taxon>Stephania</taxon>
    </lineage>
</organism>
<evidence type="ECO:0000313" key="3">
    <source>
        <dbReference type="Proteomes" id="UP001417504"/>
    </source>
</evidence>
<name>A0AAP0KLR1_9MAGN</name>
<comment type="caution">
    <text evidence="2">The sequence shown here is derived from an EMBL/GenBank/DDBJ whole genome shotgun (WGS) entry which is preliminary data.</text>
</comment>
<dbReference type="GO" id="GO:0071944">
    <property type="term" value="C:cell periphery"/>
    <property type="evidence" value="ECO:0007669"/>
    <property type="project" value="TreeGrafter"/>
</dbReference>
<proteinExistence type="predicted"/>
<sequence length="194" mass="20473">MAFGEVPRAAALKADVVGDAEKVVDAILACQSCESKTIHVVVEGIVLCQSCQAAGTSSLAGATPAPSANLNVTCEGLITDQTKFSFSADKSGYFYAELGFKVSNNTLDKPLKSSHVQLVSSPLANCNQTTNINNGIDGAALRSENKRLSGNHYKAAIYAAGPLAFRPAQCQGLQRSQLMGTHQSIFTNFNLTSW</sequence>